<dbReference type="InterPro" id="IPR016135">
    <property type="entry name" value="UBQ-conjugating_enzyme/RWD"/>
</dbReference>
<proteinExistence type="predicted"/>
<comment type="caution">
    <text evidence="1">The sequence shown here is derived from an EMBL/GenBank/DDBJ whole genome shotgun (WGS) entry which is preliminary data.</text>
</comment>
<keyword evidence="2" id="KW-1185">Reference proteome</keyword>
<dbReference type="Gene3D" id="3.10.110.10">
    <property type="entry name" value="Ubiquitin Conjugating Enzyme"/>
    <property type="match status" value="1"/>
</dbReference>
<accession>A0A8H5LHR4</accession>
<dbReference type="EMBL" id="JAACJN010000235">
    <property type="protein sequence ID" value="KAF5357563.1"/>
    <property type="molecule type" value="Genomic_DNA"/>
</dbReference>
<evidence type="ECO:0000313" key="2">
    <source>
        <dbReference type="Proteomes" id="UP000518752"/>
    </source>
</evidence>
<reference evidence="1 2" key="1">
    <citation type="journal article" date="2020" name="ISME J.">
        <title>Uncovering the hidden diversity of litter-decomposition mechanisms in mushroom-forming fungi.</title>
        <authorList>
            <person name="Floudas D."/>
            <person name="Bentzer J."/>
            <person name="Ahren D."/>
            <person name="Johansson T."/>
            <person name="Persson P."/>
            <person name="Tunlid A."/>
        </authorList>
    </citation>
    <scope>NUCLEOTIDE SEQUENCE [LARGE SCALE GENOMIC DNA]</scope>
    <source>
        <strain evidence="1 2">CBS 406.79</strain>
    </source>
</reference>
<evidence type="ECO:0000313" key="1">
    <source>
        <dbReference type="EMBL" id="KAF5357563.1"/>
    </source>
</evidence>
<gene>
    <name evidence="1" type="ORF">D9757_013021</name>
</gene>
<dbReference type="Proteomes" id="UP000518752">
    <property type="component" value="Unassembled WGS sequence"/>
</dbReference>
<feature type="non-terminal residue" evidence="1">
    <location>
        <position position="56"/>
    </location>
</feature>
<protein>
    <submittedName>
        <fullName evidence="1">Uncharacterized protein</fullName>
    </submittedName>
</protein>
<name>A0A8H5LHR4_9AGAR</name>
<organism evidence="1 2">
    <name type="scientific">Collybiopsis confluens</name>
    <dbReference type="NCBI Taxonomy" id="2823264"/>
    <lineage>
        <taxon>Eukaryota</taxon>
        <taxon>Fungi</taxon>
        <taxon>Dikarya</taxon>
        <taxon>Basidiomycota</taxon>
        <taxon>Agaricomycotina</taxon>
        <taxon>Agaricomycetes</taxon>
        <taxon>Agaricomycetidae</taxon>
        <taxon>Agaricales</taxon>
        <taxon>Marasmiineae</taxon>
        <taxon>Omphalotaceae</taxon>
        <taxon>Collybiopsis</taxon>
    </lineage>
</organism>
<sequence length="56" mass="6373">IIRVPHLNPDLAQKICFNLHVIFPKTYPTKTNPTFTIQKPITGLSNEQPAFTYDSC</sequence>
<dbReference type="AlphaFoldDB" id="A0A8H5LHR4"/>